<reference evidence="1" key="1">
    <citation type="journal article" date="2023" name="G3 (Bethesda)">
        <title>A reference genome for the long-term kleptoplast-retaining sea slug Elysia crispata morphotype clarki.</title>
        <authorList>
            <person name="Eastman K.E."/>
            <person name="Pendleton A.L."/>
            <person name="Shaikh M.A."/>
            <person name="Suttiyut T."/>
            <person name="Ogas R."/>
            <person name="Tomko P."/>
            <person name="Gavelis G."/>
            <person name="Widhalm J.R."/>
            <person name="Wisecaver J.H."/>
        </authorList>
    </citation>
    <scope>NUCLEOTIDE SEQUENCE</scope>
    <source>
        <strain evidence="1">ECLA1</strain>
    </source>
</reference>
<comment type="caution">
    <text evidence="1">The sequence shown here is derived from an EMBL/GenBank/DDBJ whole genome shotgun (WGS) entry which is preliminary data.</text>
</comment>
<proteinExistence type="predicted"/>
<dbReference type="Proteomes" id="UP001283361">
    <property type="component" value="Unassembled WGS sequence"/>
</dbReference>
<name>A0AAE0ZNH5_9GAST</name>
<keyword evidence="2" id="KW-1185">Reference proteome</keyword>
<accession>A0AAE0ZNH5</accession>
<gene>
    <name evidence="1" type="ORF">RRG08_008323</name>
</gene>
<evidence type="ECO:0000313" key="1">
    <source>
        <dbReference type="EMBL" id="KAK3772086.1"/>
    </source>
</evidence>
<protein>
    <submittedName>
        <fullName evidence="1">Uncharacterized protein</fullName>
    </submittedName>
</protein>
<organism evidence="1 2">
    <name type="scientific">Elysia crispata</name>
    <name type="common">lettuce slug</name>
    <dbReference type="NCBI Taxonomy" id="231223"/>
    <lineage>
        <taxon>Eukaryota</taxon>
        <taxon>Metazoa</taxon>
        <taxon>Spiralia</taxon>
        <taxon>Lophotrochozoa</taxon>
        <taxon>Mollusca</taxon>
        <taxon>Gastropoda</taxon>
        <taxon>Heterobranchia</taxon>
        <taxon>Euthyneura</taxon>
        <taxon>Panpulmonata</taxon>
        <taxon>Sacoglossa</taxon>
        <taxon>Placobranchoidea</taxon>
        <taxon>Plakobranchidae</taxon>
        <taxon>Elysia</taxon>
    </lineage>
</organism>
<evidence type="ECO:0000313" key="2">
    <source>
        <dbReference type="Proteomes" id="UP001283361"/>
    </source>
</evidence>
<sequence>MEVREGKDMEVETGTSERMKRFGEHPGFVGSCDSTTPHGRVTVSGGVEDPPLALSVQLVQKDRKEKPLAVSCSKRTQHVAGLPSWNFRLKKADLDRHNQVGEDQPMRTRPTLYLTLSRFDLQDSQSMNGYRKKREGRASGSGKNLLIDQIFHCNFSTLAGLNFIHRSRELGFEPVLVSLYPFQDESVNTGPATPLNQAKSVMHGFRRFP</sequence>
<dbReference type="EMBL" id="JAWDGP010003662">
    <property type="protein sequence ID" value="KAK3772086.1"/>
    <property type="molecule type" value="Genomic_DNA"/>
</dbReference>
<dbReference type="AlphaFoldDB" id="A0AAE0ZNH5"/>